<proteinExistence type="predicted"/>
<sequence length="197" mass="23264">MHELKPDFYVTFRQAKSRKLEDLCKIYADDQNNFFMLMLNNAIILLNSVLTGNNNPSNQYALSKAKTVPSDSRILQTQIYKLLREKYLKDNEVLREINVIDVDQNRLHKLIELFNKKKWTKLENYFLEEDYTNIDNQKRVQFLLSSSKYGKTFFILVIHSTISISPEIEQILVSSCSNLWLFLFRNKDLIMKDGILV</sequence>
<dbReference type="Proteomes" id="UP000249645">
    <property type="component" value="Unassembled WGS sequence"/>
</dbReference>
<reference evidence="1 2" key="1">
    <citation type="submission" date="2017-11" db="EMBL/GenBank/DDBJ databases">
        <title>Infants hospitalized years apart are colonized by the same room-sourced microbial strains.</title>
        <authorList>
            <person name="Brooks B."/>
            <person name="Olm M.R."/>
            <person name="Firek B.A."/>
            <person name="Baker R."/>
            <person name="Thomas B.C."/>
            <person name="Morowitz M.J."/>
            <person name="Banfield J.F."/>
        </authorList>
    </citation>
    <scope>NUCLEOTIDE SEQUENCE [LARGE SCALE GENOMIC DNA]</scope>
    <source>
        <strain evidence="1">S2_009_000_R2_76</strain>
    </source>
</reference>
<dbReference type="EMBL" id="QFOI01000032">
    <property type="protein sequence ID" value="PZP51393.1"/>
    <property type="molecule type" value="Genomic_DNA"/>
</dbReference>
<organism evidence="1 2">
    <name type="scientific">Pseudopedobacter saltans</name>
    <dbReference type="NCBI Taxonomy" id="151895"/>
    <lineage>
        <taxon>Bacteria</taxon>
        <taxon>Pseudomonadati</taxon>
        <taxon>Bacteroidota</taxon>
        <taxon>Sphingobacteriia</taxon>
        <taxon>Sphingobacteriales</taxon>
        <taxon>Sphingobacteriaceae</taxon>
        <taxon>Pseudopedobacter</taxon>
    </lineage>
</organism>
<accession>A0A2W5F946</accession>
<protein>
    <submittedName>
        <fullName evidence="1">Uncharacterized protein</fullName>
    </submittedName>
</protein>
<dbReference type="AlphaFoldDB" id="A0A2W5F946"/>
<gene>
    <name evidence="1" type="ORF">DI598_03285</name>
</gene>
<evidence type="ECO:0000313" key="2">
    <source>
        <dbReference type="Proteomes" id="UP000249645"/>
    </source>
</evidence>
<evidence type="ECO:0000313" key="1">
    <source>
        <dbReference type="EMBL" id="PZP51393.1"/>
    </source>
</evidence>
<comment type="caution">
    <text evidence="1">The sequence shown here is derived from an EMBL/GenBank/DDBJ whole genome shotgun (WGS) entry which is preliminary data.</text>
</comment>
<name>A0A2W5F946_9SPHI</name>